<proteinExistence type="predicted"/>
<comment type="catalytic activity">
    <reaction evidence="1">
        <text>ATP + protein L-histidine = ADP + protein N-phospho-L-histidine.</text>
        <dbReference type="EC" id="2.7.13.3"/>
    </reaction>
</comment>
<evidence type="ECO:0000259" key="6">
    <source>
        <dbReference type="PROSITE" id="PS50109"/>
    </source>
</evidence>
<keyword evidence="5" id="KW-0175">Coiled coil</keyword>
<dbReference type="OrthoDB" id="9796100at2"/>
<dbReference type="SUPFAM" id="SSF55874">
    <property type="entry name" value="ATPase domain of HSP90 chaperone/DNA topoisomerase II/histidine kinase"/>
    <property type="match status" value="1"/>
</dbReference>
<evidence type="ECO:0000313" key="11">
    <source>
        <dbReference type="Proteomes" id="UP000181962"/>
    </source>
</evidence>
<evidence type="ECO:0000256" key="4">
    <source>
        <dbReference type="PROSITE-ProRule" id="PRU00169"/>
    </source>
</evidence>
<dbReference type="EC" id="2.7.13.3" evidence="2"/>
<keyword evidence="9" id="KW-0418">Kinase</keyword>
<dbReference type="InterPro" id="IPR011006">
    <property type="entry name" value="CheY-like_superfamily"/>
</dbReference>
<dbReference type="Proteomes" id="UP000181962">
    <property type="component" value="Chromosome"/>
</dbReference>
<evidence type="ECO:0000313" key="10">
    <source>
        <dbReference type="Proteomes" id="UP000030377"/>
    </source>
</evidence>
<dbReference type="InterPro" id="IPR001789">
    <property type="entry name" value="Sig_transdc_resp-reg_receiver"/>
</dbReference>
<evidence type="ECO:0000313" key="9">
    <source>
        <dbReference type="EMBL" id="KGT73115.1"/>
    </source>
</evidence>
<accession>A0A0A3XFP7</accession>
<dbReference type="PATRIC" id="fig|375.37.peg.7471"/>
<dbReference type="Gene3D" id="1.10.287.130">
    <property type="match status" value="1"/>
</dbReference>
<evidence type="ECO:0000256" key="2">
    <source>
        <dbReference type="ARBA" id="ARBA00012438"/>
    </source>
</evidence>
<dbReference type="Gene3D" id="3.40.50.2300">
    <property type="match status" value="1"/>
</dbReference>
<dbReference type="PANTHER" id="PTHR43065:SF42">
    <property type="entry name" value="TWO-COMPONENT SENSOR PPRA"/>
    <property type="match status" value="1"/>
</dbReference>
<keyword evidence="9" id="KW-0808">Transferase</keyword>
<gene>
    <name evidence="8" type="ORF">BKD09_40470</name>
    <name evidence="9" type="ORF">MA20_46240</name>
</gene>
<protein>
    <recommendedName>
        <fullName evidence="2">histidine kinase</fullName>
        <ecNumber evidence="2">2.7.13.3</ecNumber>
    </recommendedName>
</protein>
<dbReference type="EMBL" id="CP017637">
    <property type="protein sequence ID" value="APG14648.1"/>
    <property type="molecule type" value="Genomic_DNA"/>
</dbReference>
<evidence type="ECO:0000256" key="1">
    <source>
        <dbReference type="ARBA" id="ARBA00000085"/>
    </source>
</evidence>
<feature type="modified residue" description="4-aspartylphosphate" evidence="4">
    <location>
        <position position="492"/>
    </location>
</feature>
<dbReference type="Gene3D" id="3.30.565.10">
    <property type="entry name" value="Histidine kinase-like ATPase, C-terminal domain"/>
    <property type="match status" value="1"/>
</dbReference>
<sequence length="560" mass="60752">MVRPETPKGVVLVLMPIGRDAATVAKLIERAGLRPVVCNTLQEVIENLEWVIEVVVVAEEALYGNNARVLEDWVGRQPPWSDQPFVVLTNRNEGGKFAAFRRELVIRLRNVGFLERPLQAITLQATVLSAERARRRQYQTRAYLEAQRGASAELERLVAERTADLERANSQLREEIAGRERAQAALLQAQKIEALGQLVGGVAHDFNNLLMAVIGNLDLLSKKLGEDARLHRLLDGAMEGARRGATLTQRLLAFARKQELKAQATDVRSLVEDMIGLIDRSVGPMVRIELHAEDNMPVVDVDPNQLEMALLNLAVNARDAMITGGVLTIGLSEQIVDIDDQLGVQPGRYVVLSVRDTGEGMDAQTLARAVEPFFSTKGVGKGTGLGLSMVFGLAQQSGGALRLESTPSSGTTARLWLPVASETSPPSGRAPNIVTQASAPAKILFVDDDLLIAGSTVDLLEDLGHQVIEAHSAIEALRLLESGLAADLLITDHAMPGMTGIELAREVRRQYPRLPILLATGFAELEGSEVVDVARLAKPYTQAQLATEIAHLLPNGRDGF</sequence>
<dbReference type="InterPro" id="IPR036890">
    <property type="entry name" value="HATPase_C_sf"/>
</dbReference>
<dbReference type="AlphaFoldDB" id="A0A0A3XFP7"/>
<reference evidence="9 10" key="1">
    <citation type="submission" date="2014-09" db="EMBL/GenBank/DDBJ databases">
        <title>Draft genome of Bradyrhizobium japonicum Is-34.</title>
        <authorList>
            <person name="Tsurumaru H."/>
            <person name="Yamakawa T."/>
            <person name="Hashimoto S."/>
            <person name="Okizaki K."/>
            <person name="Kanesaki Y."/>
            <person name="Yoshikawa H."/>
            <person name="Yajima S."/>
        </authorList>
    </citation>
    <scope>NUCLEOTIDE SEQUENCE [LARGE SCALE GENOMIC DNA]</scope>
    <source>
        <strain evidence="9 10">Is-34</strain>
    </source>
</reference>
<dbReference type="PROSITE" id="PS50110">
    <property type="entry name" value="RESPONSE_REGULATORY"/>
    <property type="match status" value="1"/>
</dbReference>
<dbReference type="InterPro" id="IPR003661">
    <property type="entry name" value="HisK_dim/P_dom"/>
</dbReference>
<reference evidence="8 11" key="2">
    <citation type="submission" date="2016-11" db="EMBL/GenBank/DDBJ databases">
        <title>Complete Genome Sequence of Bradyrhizobium sp. strain J5, an isolated from soybean nodule in Hokkaido.</title>
        <authorList>
            <person name="Kanehara K."/>
        </authorList>
    </citation>
    <scope>NUCLEOTIDE SEQUENCE [LARGE SCALE GENOMIC DNA]</scope>
    <source>
        <strain evidence="8 11">J5</strain>
    </source>
</reference>
<feature type="domain" description="Response regulatory" evidence="7">
    <location>
        <begin position="442"/>
        <end position="553"/>
    </location>
</feature>
<name>A0A0A3XFP7_BRAJP</name>
<dbReference type="SUPFAM" id="SSF47384">
    <property type="entry name" value="Homodimeric domain of signal transducing histidine kinase"/>
    <property type="match status" value="1"/>
</dbReference>
<feature type="coiled-coil region" evidence="5">
    <location>
        <begin position="151"/>
        <end position="185"/>
    </location>
</feature>
<feature type="domain" description="Histidine kinase" evidence="6">
    <location>
        <begin position="201"/>
        <end position="421"/>
    </location>
</feature>
<evidence type="ECO:0000256" key="5">
    <source>
        <dbReference type="SAM" id="Coils"/>
    </source>
</evidence>
<dbReference type="Proteomes" id="UP000030377">
    <property type="component" value="Unassembled WGS sequence"/>
</dbReference>
<organism evidence="9 10">
    <name type="scientific">Bradyrhizobium japonicum</name>
    <dbReference type="NCBI Taxonomy" id="375"/>
    <lineage>
        <taxon>Bacteria</taxon>
        <taxon>Pseudomonadati</taxon>
        <taxon>Pseudomonadota</taxon>
        <taxon>Alphaproteobacteria</taxon>
        <taxon>Hyphomicrobiales</taxon>
        <taxon>Nitrobacteraceae</taxon>
        <taxon>Bradyrhizobium</taxon>
    </lineage>
</organism>
<dbReference type="PRINTS" id="PR00344">
    <property type="entry name" value="BCTRLSENSOR"/>
</dbReference>
<dbReference type="InterPro" id="IPR005467">
    <property type="entry name" value="His_kinase_dom"/>
</dbReference>
<evidence type="ECO:0000256" key="3">
    <source>
        <dbReference type="ARBA" id="ARBA00022553"/>
    </source>
</evidence>
<dbReference type="EMBL" id="JRPN01000067">
    <property type="protein sequence ID" value="KGT73115.1"/>
    <property type="molecule type" value="Genomic_DNA"/>
</dbReference>
<dbReference type="PANTHER" id="PTHR43065">
    <property type="entry name" value="SENSOR HISTIDINE KINASE"/>
    <property type="match status" value="1"/>
</dbReference>
<dbReference type="InterPro" id="IPR036097">
    <property type="entry name" value="HisK_dim/P_sf"/>
</dbReference>
<dbReference type="STRING" id="375.BKD09_RS40470"/>
<dbReference type="SMART" id="SM00448">
    <property type="entry name" value="REC"/>
    <property type="match status" value="1"/>
</dbReference>
<dbReference type="PROSITE" id="PS50109">
    <property type="entry name" value="HIS_KIN"/>
    <property type="match status" value="1"/>
</dbReference>
<dbReference type="SMART" id="SM00388">
    <property type="entry name" value="HisKA"/>
    <property type="match status" value="1"/>
</dbReference>
<dbReference type="Pfam" id="PF02518">
    <property type="entry name" value="HATPase_c"/>
    <property type="match status" value="1"/>
</dbReference>
<dbReference type="GO" id="GO:0000155">
    <property type="term" value="F:phosphorelay sensor kinase activity"/>
    <property type="evidence" value="ECO:0007669"/>
    <property type="project" value="InterPro"/>
</dbReference>
<evidence type="ECO:0000313" key="8">
    <source>
        <dbReference type="EMBL" id="APG14648.1"/>
    </source>
</evidence>
<evidence type="ECO:0000259" key="7">
    <source>
        <dbReference type="PROSITE" id="PS50110"/>
    </source>
</evidence>
<dbReference type="GeneID" id="92969486"/>
<dbReference type="KEGG" id="bjp:RN69_37250"/>
<dbReference type="RefSeq" id="WP_014497707.1">
    <property type="nucleotide sequence ID" value="NZ_BJNK01000064.1"/>
</dbReference>
<keyword evidence="3 4" id="KW-0597">Phosphoprotein</keyword>
<dbReference type="InterPro" id="IPR004358">
    <property type="entry name" value="Sig_transdc_His_kin-like_C"/>
</dbReference>
<dbReference type="InterPro" id="IPR003594">
    <property type="entry name" value="HATPase_dom"/>
</dbReference>
<dbReference type="Pfam" id="PF00072">
    <property type="entry name" value="Response_reg"/>
    <property type="match status" value="1"/>
</dbReference>
<dbReference type="Pfam" id="PF00512">
    <property type="entry name" value="HisKA"/>
    <property type="match status" value="1"/>
</dbReference>
<dbReference type="SUPFAM" id="SSF52172">
    <property type="entry name" value="CheY-like"/>
    <property type="match status" value="1"/>
</dbReference>
<dbReference type="SMART" id="SM00387">
    <property type="entry name" value="HATPase_c"/>
    <property type="match status" value="1"/>
</dbReference>